<protein>
    <submittedName>
        <fullName evidence="2">Uncharacterized protein</fullName>
    </submittedName>
</protein>
<evidence type="ECO:0000313" key="2">
    <source>
        <dbReference type="EMBL" id="MFD1365916.1"/>
    </source>
</evidence>
<dbReference type="Proteomes" id="UP001597183">
    <property type="component" value="Unassembled WGS sequence"/>
</dbReference>
<sequence length="347" mass="37055">MDQWRSLVPEPAPFTADPERAEPLNFAPDDPECLRIDALQWHAQAVAGWHRDAVFAQVPGEPLPWQRGDLVWALSRGDRPWGPAAFHVPAMIAQEAPVAWLAECAAALAAIAAQLGDGLLAGRYRAALARLGTDLPGSDHRLGGDGADHRFSTAVYPVLARLRDDPATLAALEHTRSLTKPVPTKAWLRRAEGLLAVSPRVPAAMRDVLDTLLSTRGAVDDDQDGLLRGVSWLAAAEPGEEVSGLLARGGGDRGRAVWPGVLPTGRPDRGGRRGDPRRPARPHPGPGAGAVGSHRPQQTAADQGRRRSGPVGHGPRLGARRGPGAGRRRPRSDLGRSAARAVRRDRR</sequence>
<name>A0ABW4A5T8_9ACTN</name>
<dbReference type="EMBL" id="JBHTMK010000014">
    <property type="protein sequence ID" value="MFD1365916.1"/>
    <property type="molecule type" value="Genomic_DNA"/>
</dbReference>
<keyword evidence="3" id="KW-1185">Reference proteome</keyword>
<evidence type="ECO:0000256" key="1">
    <source>
        <dbReference type="SAM" id="MobiDB-lite"/>
    </source>
</evidence>
<dbReference type="RefSeq" id="WP_317786275.1">
    <property type="nucleotide sequence ID" value="NZ_AP028461.1"/>
</dbReference>
<proteinExistence type="predicted"/>
<feature type="region of interest" description="Disordered" evidence="1">
    <location>
        <begin position="244"/>
        <end position="347"/>
    </location>
</feature>
<gene>
    <name evidence="2" type="ORF">ACFQ5G_11225</name>
</gene>
<comment type="caution">
    <text evidence="2">The sequence shown here is derived from an EMBL/GenBank/DDBJ whole genome shotgun (WGS) entry which is preliminary data.</text>
</comment>
<feature type="region of interest" description="Disordered" evidence="1">
    <location>
        <begin position="1"/>
        <end position="22"/>
    </location>
</feature>
<organism evidence="2 3">
    <name type="scientific">Actinoplanes sichuanensis</name>
    <dbReference type="NCBI Taxonomy" id="512349"/>
    <lineage>
        <taxon>Bacteria</taxon>
        <taxon>Bacillati</taxon>
        <taxon>Actinomycetota</taxon>
        <taxon>Actinomycetes</taxon>
        <taxon>Micromonosporales</taxon>
        <taxon>Micromonosporaceae</taxon>
        <taxon>Actinoplanes</taxon>
    </lineage>
</organism>
<evidence type="ECO:0000313" key="3">
    <source>
        <dbReference type="Proteomes" id="UP001597183"/>
    </source>
</evidence>
<feature type="compositionally biased region" description="Basic and acidic residues" evidence="1">
    <location>
        <begin position="266"/>
        <end position="278"/>
    </location>
</feature>
<accession>A0ABW4A5T8</accession>
<reference evidence="3" key="1">
    <citation type="journal article" date="2019" name="Int. J. Syst. Evol. Microbiol.">
        <title>The Global Catalogue of Microorganisms (GCM) 10K type strain sequencing project: providing services to taxonomists for standard genome sequencing and annotation.</title>
        <authorList>
            <consortium name="The Broad Institute Genomics Platform"/>
            <consortium name="The Broad Institute Genome Sequencing Center for Infectious Disease"/>
            <person name="Wu L."/>
            <person name="Ma J."/>
        </authorList>
    </citation>
    <scope>NUCLEOTIDE SEQUENCE [LARGE SCALE GENOMIC DNA]</scope>
    <source>
        <strain evidence="3">CCM 7526</strain>
    </source>
</reference>